<dbReference type="AlphaFoldDB" id="A0A7Z0N898"/>
<evidence type="ECO:0000313" key="2">
    <source>
        <dbReference type="EMBL" id="NYT73375.1"/>
    </source>
</evidence>
<protein>
    <submittedName>
        <fullName evidence="2">DUF4268 domain-containing protein</fullName>
    </submittedName>
</protein>
<reference evidence="2 3" key="1">
    <citation type="submission" date="2020-07" db="EMBL/GenBank/DDBJ databases">
        <title>Halomonas sp. QX-2 draft genome sequence.</title>
        <authorList>
            <person name="Qiu X."/>
        </authorList>
    </citation>
    <scope>NUCLEOTIDE SEQUENCE [LARGE SCALE GENOMIC DNA]</scope>
    <source>
        <strain evidence="2 3">QX-2</strain>
    </source>
</reference>
<gene>
    <name evidence="2" type="ORF">HZU72_13170</name>
</gene>
<dbReference type="GO" id="GO:0003676">
    <property type="term" value="F:nucleic acid binding"/>
    <property type="evidence" value="ECO:0007669"/>
    <property type="project" value="InterPro"/>
</dbReference>
<evidence type="ECO:0000313" key="3">
    <source>
        <dbReference type="Proteomes" id="UP000520876"/>
    </source>
</evidence>
<feature type="domain" description="DUF4268" evidence="1">
    <location>
        <begin position="237"/>
        <end position="371"/>
    </location>
</feature>
<evidence type="ECO:0000259" key="1">
    <source>
        <dbReference type="Pfam" id="PF14088"/>
    </source>
</evidence>
<organism evidence="2 3">
    <name type="scientific">Vreelandella sedimenti</name>
    <dbReference type="NCBI Taxonomy" id="2729618"/>
    <lineage>
        <taxon>Bacteria</taxon>
        <taxon>Pseudomonadati</taxon>
        <taxon>Pseudomonadota</taxon>
        <taxon>Gammaproteobacteria</taxon>
        <taxon>Oceanospirillales</taxon>
        <taxon>Halomonadaceae</taxon>
        <taxon>Vreelandella</taxon>
    </lineage>
</organism>
<sequence length="393" mass="44870">MYKIDSTQNRIAPLEAKRFGELGFTERKHLQEWLENCPQALAQGDGEELLIIQKEFDGFDDTRERLDLLAVDKDGNLVIIENKLDDTGRDVIWQALKYAGYCANLSKSQVVDIYQRYLNQKAQETGQPPANAADSLIEFLEVDGLEAAQINRIKTQRLIFVAARYRKEVTNTALWLSQFGIACQCFKVTPYQAGNELFLNVEQIIPTPESSEFMIGMVAKEDEEKSADTEQKQRHTLRLAFWEQTLEAFSHSNCALYNNISPAKDHWLSAGSGIRGMPYQLIFGKNEVRVGLSLQNSQAEANTFVFERLEAQKDEIEAAFGHLLVWLPLYNKKACRIQYAKAVDGYDKANWPEMIQWLVTHMTQLEVALRDPLKTINQKLKHKTFKAVEVAND</sequence>
<dbReference type="RefSeq" id="WP_180092823.1">
    <property type="nucleotide sequence ID" value="NZ_JACCGK010000011.1"/>
</dbReference>
<dbReference type="Proteomes" id="UP000520876">
    <property type="component" value="Unassembled WGS sequence"/>
</dbReference>
<name>A0A7Z0N898_9GAMM</name>
<dbReference type="EMBL" id="JACCGK010000011">
    <property type="protein sequence ID" value="NYT73375.1"/>
    <property type="molecule type" value="Genomic_DNA"/>
</dbReference>
<dbReference type="Pfam" id="PF14088">
    <property type="entry name" value="DUF4268"/>
    <property type="match status" value="1"/>
</dbReference>
<dbReference type="Gene3D" id="3.40.1350.10">
    <property type="match status" value="1"/>
</dbReference>
<comment type="caution">
    <text evidence="2">The sequence shown here is derived from an EMBL/GenBank/DDBJ whole genome shotgun (WGS) entry which is preliminary data.</text>
</comment>
<dbReference type="InterPro" id="IPR025364">
    <property type="entry name" value="DUF4268"/>
</dbReference>
<accession>A0A7Z0N898</accession>
<proteinExistence type="predicted"/>
<dbReference type="InterPro" id="IPR011856">
    <property type="entry name" value="tRNA_endonuc-like_dom_sf"/>
</dbReference>
<keyword evidence="3" id="KW-1185">Reference proteome</keyword>